<feature type="binding site" evidence="6">
    <location>
        <position position="498"/>
    </location>
    <ligand>
        <name>ATP</name>
        <dbReference type="ChEBI" id="CHEBI:30616"/>
    </ligand>
</feature>
<keyword evidence="5 6" id="KW-0007">Acetylation</keyword>
<dbReference type="GO" id="GO:0003987">
    <property type="term" value="F:acetate-CoA ligase activity"/>
    <property type="evidence" value="ECO:0007669"/>
    <property type="project" value="UniProtKB-UniRule"/>
</dbReference>
<dbReference type="PANTHER" id="PTHR24095">
    <property type="entry name" value="ACETYL-COENZYME A SYNTHETASE"/>
    <property type="match status" value="1"/>
</dbReference>
<name>A0A3B7M2T9_9GAMM</name>
<feature type="domain" description="Acetyl-coenzyme A synthetase N-terminal" evidence="9">
    <location>
        <begin position="22"/>
        <end position="79"/>
    </location>
</feature>
<feature type="binding site" evidence="6">
    <location>
        <position position="513"/>
    </location>
    <ligand>
        <name>ATP</name>
        <dbReference type="ChEBI" id="CHEBI:30616"/>
    </ligand>
</feature>
<keyword evidence="4 6" id="KW-0067">ATP-binding</keyword>
<evidence type="ECO:0000256" key="3">
    <source>
        <dbReference type="ARBA" id="ARBA00022741"/>
    </source>
</evidence>
<feature type="modified residue" description="N6-acetyllysine" evidence="6">
    <location>
        <position position="607"/>
    </location>
</feature>
<dbReference type="GO" id="GO:0046872">
    <property type="term" value="F:metal ion binding"/>
    <property type="evidence" value="ECO:0007669"/>
    <property type="project" value="UniProtKB-KW"/>
</dbReference>
<evidence type="ECO:0000256" key="1">
    <source>
        <dbReference type="ARBA" id="ARBA00006432"/>
    </source>
</evidence>
<protein>
    <recommendedName>
        <fullName evidence="6">Acetyl-coenzyme A synthetase</fullName>
        <shortName evidence="6">AcCoA synthetase</shortName>
        <shortName evidence="6">Acs</shortName>
        <ecNumber evidence="6">6.2.1.1</ecNumber>
    </recommendedName>
    <alternativeName>
        <fullName evidence="6">Acetate--CoA ligase</fullName>
    </alternativeName>
    <alternativeName>
        <fullName evidence="6">Acyl-activating enzyme</fullName>
    </alternativeName>
</protein>
<feature type="domain" description="AMP-dependent synthetase/ligase" evidence="7">
    <location>
        <begin position="81"/>
        <end position="467"/>
    </location>
</feature>
<dbReference type="InterPro" id="IPR020845">
    <property type="entry name" value="AMP-binding_CS"/>
</dbReference>
<feature type="binding site" evidence="6">
    <location>
        <position position="521"/>
    </location>
    <ligand>
        <name>CoA</name>
        <dbReference type="ChEBI" id="CHEBI:57287"/>
    </ligand>
</feature>
<evidence type="ECO:0000256" key="4">
    <source>
        <dbReference type="ARBA" id="ARBA00022840"/>
    </source>
</evidence>
<feature type="domain" description="AMP-binding enzyme C-terminal" evidence="8">
    <location>
        <begin position="529"/>
        <end position="607"/>
    </location>
</feature>
<evidence type="ECO:0000256" key="5">
    <source>
        <dbReference type="ARBA" id="ARBA00022990"/>
    </source>
</evidence>
<dbReference type="KEGG" id="achi:CDG60_17245"/>
<dbReference type="GO" id="GO:0016208">
    <property type="term" value="F:AMP binding"/>
    <property type="evidence" value="ECO:0007669"/>
    <property type="project" value="InterPro"/>
</dbReference>
<feature type="binding site" evidence="6">
    <location>
        <position position="524"/>
    </location>
    <ligand>
        <name>ATP</name>
        <dbReference type="ChEBI" id="CHEBI:30616"/>
    </ligand>
</feature>
<organism evidence="10 11">
    <name type="scientific">Acinetobacter chinensis</name>
    <dbReference type="NCBI Taxonomy" id="2004650"/>
    <lineage>
        <taxon>Bacteria</taxon>
        <taxon>Pseudomonadati</taxon>
        <taxon>Pseudomonadota</taxon>
        <taxon>Gammaproteobacteria</taxon>
        <taxon>Moraxellales</taxon>
        <taxon>Moraxellaceae</taxon>
        <taxon>Acinetobacter</taxon>
    </lineage>
</organism>
<evidence type="ECO:0000313" key="11">
    <source>
        <dbReference type="Proteomes" id="UP000263753"/>
    </source>
</evidence>
<dbReference type="InterPro" id="IPR032387">
    <property type="entry name" value="ACAS_N"/>
</dbReference>
<dbReference type="EMBL" id="CP032134">
    <property type="protein sequence ID" value="AXY58147.1"/>
    <property type="molecule type" value="Genomic_DNA"/>
</dbReference>
<evidence type="ECO:0000259" key="7">
    <source>
        <dbReference type="Pfam" id="PF00501"/>
    </source>
</evidence>
<feature type="binding site" evidence="6">
    <location>
        <begin position="385"/>
        <end position="387"/>
    </location>
    <ligand>
        <name>ATP</name>
        <dbReference type="ChEBI" id="CHEBI:30616"/>
    </ligand>
</feature>
<dbReference type="PANTHER" id="PTHR24095:SF14">
    <property type="entry name" value="ACETYL-COENZYME A SYNTHETASE 1"/>
    <property type="match status" value="1"/>
</dbReference>
<comment type="PTM">
    <text evidence="6">Acetylated. Deacetylation by the SIR2-homolog deacetylase activates the enzyme.</text>
</comment>
<dbReference type="InterPro" id="IPR045851">
    <property type="entry name" value="AMP-bd_C_sf"/>
</dbReference>
<dbReference type="Pfam" id="PF13193">
    <property type="entry name" value="AMP-binding_C"/>
    <property type="match status" value="1"/>
</dbReference>
<keyword evidence="6" id="KW-0460">Magnesium</keyword>
<dbReference type="Gene3D" id="3.40.50.12780">
    <property type="entry name" value="N-terminal domain of ligase-like"/>
    <property type="match status" value="1"/>
</dbReference>
<feature type="binding site" evidence="6">
    <location>
        <begin position="189"/>
        <end position="192"/>
    </location>
    <ligand>
        <name>CoA</name>
        <dbReference type="ChEBI" id="CHEBI:57287"/>
    </ligand>
</feature>
<evidence type="ECO:0000256" key="2">
    <source>
        <dbReference type="ARBA" id="ARBA00022598"/>
    </source>
</evidence>
<dbReference type="FunFam" id="3.40.50.12780:FF:000001">
    <property type="entry name" value="Acetyl-coenzyme A synthetase"/>
    <property type="match status" value="1"/>
</dbReference>
<gene>
    <name evidence="10" type="primary">acs</name>
    <name evidence="6" type="synonym">acsA</name>
    <name evidence="10" type="ORF">CDG60_17245</name>
</gene>
<evidence type="ECO:0000259" key="9">
    <source>
        <dbReference type="Pfam" id="PF16177"/>
    </source>
</evidence>
<feature type="binding site" evidence="6">
    <location>
        <position position="535"/>
    </location>
    <ligand>
        <name>Mg(2+)</name>
        <dbReference type="ChEBI" id="CHEBI:18420"/>
    </ligand>
</feature>
<dbReference type="Proteomes" id="UP000263753">
    <property type="component" value="Chromosome"/>
</dbReference>
<dbReference type="Pfam" id="PF00501">
    <property type="entry name" value="AMP-binding"/>
    <property type="match status" value="1"/>
</dbReference>
<dbReference type="RefSeq" id="WP_087512043.1">
    <property type="nucleotide sequence ID" value="NZ_CP032134.1"/>
</dbReference>
<dbReference type="InterPro" id="IPR025110">
    <property type="entry name" value="AMP-bd_C"/>
</dbReference>
<dbReference type="AlphaFoldDB" id="A0A3B7M2T9"/>
<dbReference type="NCBIfam" id="NF001208">
    <property type="entry name" value="PRK00174.1"/>
    <property type="match status" value="1"/>
</dbReference>
<dbReference type="GO" id="GO:0019427">
    <property type="term" value="P:acetyl-CoA biosynthetic process from acetate"/>
    <property type="evidence" value="ECO:0007669"/>
    <property type="project" value="UniProtKB-UniRule"/>
</dbReference>
<dbReference type="InterPro" id="IPR000873">
    <property type="entry name" value="AMP-dep_synth/lig_dom"/>
</dbReference>
<dbReference type="SUPFAM" id="SSF56801">
    <property type="entry name" value="Acetyl-CoA synthetase-like"/>
    <property type="match status" value="1"/>
</dbReference>
<comment type="function">
    <text evidence="6">Catalyzes the conversion of acetate into acetyl-CoA (AcCoA), an essential intermediate at the junction of anabolic and catabolic pathways. AcsA undergoes a two-step reaction. In the first half reaction, AcsA combines acetate with ATP to form acetyl-adenylate (AcAMP) intermediate. In the second half reaction, it can then transfer the acetyl group from AcAMP to the sulfhydryl group of CoA, forming the product AcCoA.</text>
</comment>
<dbReference type="Gene3D" id="3.30.300.30">
    <property type="match status" value="1"/>
</dbReference>
<keyword evidence="2 6" id="KW-0436">Ligase</keyword>
<dbReference type="GO" id="GO:0005829">
    <property type="term" value="C:cytosol"/>
    <property type="evidence" value="ECO:0007669"/>
    <property type="project" value="TreeGrafter"/>
</dbReference>
<evidence type="ECO:0000259" key="8">
    <source>
        <dbReference type="Pfam" id="PF13193"/>
    </source>
</evidence>
<feature type="binding site" evidence="6">
    <location>
        <position position="309"/>
    </location>
    <ligand>
        <name>CoA</name>
        <dbReference type="ChEBI" id="CHEBI:57287"/>
    </ligand>
</feature>
<comment type="catalytic activity">
    <reaction evidence="6">
        <text>acetate + ATP + CoA = acetyl-CoA + AMP + diphosphate</text>
        <dbReference type="Rhea" id="RHEA:23176"/>
        <dbReference type="ChEBI" id="CHEBI:30089"/>
        <dbReference type="ChEBI" id="CHEBI:30616"/>
        <dbReference type="ChEBI" id="CHEBI:33019"/>
        <dbReference type="ChEBI" id="CHEBI:57287"/>
        <dbReference type="ChEBI" id="CHEBI:57288"/>
        <dbReference type="ChEBI" id="CHEBI:456215"/>
        <dbReference type="EC" id="6.2.1.1"/>
    </reaction>
</comment>
<dbReference type="Pfam" id="PF16177">
    <property type="entry name" value="ACAS_N"/>
    <property type="match status" value="1"/>
</dbReference>
<feature type="binding site" evidence="6">
    <location>
        <position position="582"/>
    </location>
    <ligand>
        <name>CoA</name>
        <dbReference type="ChEBI" id="CHEBI:57287"/>
    </ligand>
</feature>
<feature type="binding site" evidence="6">
    <location>
        <position position="540"/>
    </location>
    <ligand>
        <name>Mg(2+)</name>
        <dbReference type="ChEBI" id="CHEBI:18420"/>
    </ligand>
</feature>
<dbReference type="HAMAP" id="MF_01123">
    <property type="entry name" value="Ac_CoA_synth"/>
    <property type="match status" value="1"/>
</dbReference>
<dbReference type="FunFam" id="3.30.300.30:FF:000004">
    <property type="entry name" value="Acetyl-coenzyme A synthetase"/>
    <property type="match status" value="1"/>
</dbReference>
<dbReference type="InterPro" id="IPR042099">
    <property type="entry name" value="ANL_N_sf"/>
</dbReference>
<dbReference type="NCBIfam" id="TIGR02188">
    <property type="entry name" value="Ac_CoA_lig_AcsA"/>
    <property type="match status" value="1"/>
</dbReference>
<feature type="binding site" evidence="6">
    <location>
        <position position="537"/>
    </location>
    <ligand>
        <name>Mg(2+)</name>
        <dbReference type="ChEBI" id="CHEBI:18420"/>
    </ligand>
</feature>
<comment type="caution">
    <text evidence="6">Lacks conserved residue(s) required for the propagation of feature annotation.</text>
</comment>
<dbReference type="InterPro" id="IPR011904">
    <property type="entry name" value="Ac_CoA_lig"/>
</dbReference>
<accession>A0A3B7M2T9</accession>
<sequence>MNEIYPVPEQFVKTARTNEQQYFERYQKSVENPDEFWAEAAKKLDWIKPFTQVKNTSYDPDHFKIEWFADGQLNVSENCLDRHLKEHPLKPAIIWEGDHPSRHKIISFEELHDEVCRFANVLKKNGIRKGDRVVLYMPMIPETAIAMLACTRIGAVHCVVFGGFSPDSLASRIDDSQAKLVITADQGMRGGKTIPLKENVDAALQLDGTSSVEKMIVVHRTGHPITMKEGRDLWYHMEIMTVTDICPPEPMNAEDPLFILYTSGSTGKPKGVLHTTGGYLTYANSTFREVFDIKQSDVFWCTADVGWITGHSYVLYGPLSNGTTTVMSEGIPQYPSWARTGHIVDKHNITILYTAPTAIRAMMREGDAYVRESDRSSLRLLGTVGEPINPEAWNWYYTVVGESRCPVVDTWWQTETGGILISPLPGATAVKPGSATRPLFGVQPALVDAEGNELEGEAEGNLIIKDSWPGQMRTIWGDPERFIEAYFSTYPGAYFTGDGARRDKDGYYWITGRVDDVLNVSGHRLGTAEIESALVAHEKVAESAVVGMPHDIKGQGVAAYVTLQAGEAETEELRQELVVWVRKVLGPVATPDAIYWAPSLPKTRSGKIMRRILRKIVANELDSLGDTSTLADPSVVDQLIKEVQANS</sequence>
<reference evidence="11" key="1">
    <citation type="submission" date="2018-09" db="EMBL/GenBank/DDBJ databases">
        <title>The complete genome of Acinetobacter sp. strain WCHAc010005.</title>
        <authorList>
            <person name="Hu Y."/>
            <person name="Long H."/>
            <person name="Feng Y."/>
            <person name="Zong Z."/>
        </authorList>
    </citation>
    <scope>NUCLEOTIDE SEQUENCE [LARGE SCALE GENOMIC DNA]</scope>
    <source>
        <strain evidence="11">WCHAc010005</strain>
    </source>
</reference>
<dbReference type="PROSITE" id="PS00455">
    <property type="entry name" value="AMP_BINDING"/>
    <property type="match status" value="1"/>
</dbReference>
<dbReference type="EC" id="6.2.1.1" evidence="6"/>
<feature type="binding site" evidence="6">
    <location>
        <begin position="409"/>
        <end position="414"/>
    </location>
    <ligand>
        <name>ATP</name>
        <dbReference type="ChEBI" id="CHEBI:30616"/>
    </ligand>
</feature>
<dbReference type="GO" id="GO:0005524">
    <property type="term" value="F:ATP binding"/>
    <property type="evidence" value="ECO:0007669"/>
    <property type="project" value="UniProtKB-KW"/>
</dbReference>
<proteinExistence type="inferred from homology"/>
<comment type="cofactor">
    <cofactor evidence="6">
        <name>Mg(2+)</name>
        <dbReference type="ChEBI" id="CHEBI:18420"/>
    </cofactor>
</comment>
<comment type="similarity">
    <text evidence="1 6">Belongs to the ATP-dependent AMP-binding enzyme family.</text>
</comment>
<dbReference type="CDD" id="cd05966">
    <property type="entry name" value="ACS"/>
    <property type="match status" value="1"/>
</dbReference>
<keyword evidence="3 6" id="KW-0547">Nucleotide-binding</keyword>
<evidence type="ECO:0000313" key="10">
    <source>
        <dbReference type="EMBL" id="AXY58147.1"/>
    </source>
</evidence>
<evidence type="ECO:0000256" key="6">
    <source>
        <dbReference type="HAMAP-Rule" id="MF_01123"/>
    </source>
</evidence>
<keyword evidence="6" id="KW-0479">Metal-binding</keyword>